<dbReference type="SMART" id="SM00132">
    <property type="entry name" value="LIM"/>
    <property type="match status" value="2"/>
</dbReference>
<dbReference type="PANTHER" id="PTHR24205">
    <property type="entry name" value="FOUR AND A HALF LIM DOMAINS PROTEIN"/>
    <property type="match status" value="1"/>
</dbReference>
<dbReference type="Proteomes" id="UP000769157">
    <property type="component" value="Unassembled WGS sequence"/>
</dbReference>
<dbReference type="RefSeq" id="XP_046062565.1">
    <property type="nucleotide sequence ID" value="XM_046202717.1"/>
</dbReference>
<feature type="compositionally biased region" description="Basic and acidic residues" evidence="7">
    <location>
        <begin position="78"/>
        <end position="91"/>
    </location>
</feature>
<keyword evidence="5" id="KW-0863">Zinc-finger</keyword>
<sequence>MSYQDLKPSELKSLPTFMRSSSPQVRFHSAFPPLTTTKRVKSVMERAGFDVYRPDQAQTPKFDGHRNFTAPGNLAAQKQHESDSEIQRKMNQDNAHFSSNSLPLDTKLEQLKNRNFSAGAVLPAAQSQRPAKFQLGTNSMDSSRNGSMADLSRLNQTQTAINGTKSHSASPSRHSKQFSGISQSSDLGPSNKIAAPAITTTPASPDTTPTPDSEPIFDTASAPPTASTPSKLSPRLPDTPRSKASFTSTEDDFQDASSSINEFDAKYETGEDSVAQLLSMRKELSPTPAVPSGNVQIPSMASRQAESTSPTIYNAQDIHRLNNMQSPEFKVYNSKEENNDMSTIQEDTEYDDSVVQMSNRMSRLGTTSPNSVLSPEKPLNVAAPEVSPMKPKSVVKYNPGEGPCRQCGLPIASGQKSIWSKDQQLSGQWHRKCFSCNTCSKPFKKGESCYVHEDAPYCELHFHEKNGSLCTYCGSGIEGECLSNEHGELFHVHCLKCSVCGITINNDYYVLQDKVLCENDGAIHLKTANSAEERLAKRRTRVMYL</sequence>
<dbReference type="GO" id="GO:0005634">
    <property type="term" value="C:nucleus"/>
    <property type="evidence" value="ECO:0007669"/>
    <property type="project" value="TreeGrafter"/>
</dbReference>
<keyword evidence="1 6" id="KW-0479">Metal-binding</keyword>
<evidence type="ECO:0000259" key="8">
    <source>
        <dbReference type="PROSITE" id="PS50023"/>
    </source>
</evidence>
<dbReference type="PROSITE" id="PS50023">
    <property type="entry name" value="LIM_DOMAIN_2"/>
    <property type="match status" value="1"/>
</dbReference>
<evidence type="ECO:0000256" key="5">
    <source>
        <dbReference type="PROSITE-ProRule" id="PRU00042"/>
    </source>
</evidence>
<dbReference type="CDD" id="cd09397">
    <property type="entry name" value="LIM1_UF1"/>
    <property type="match status" value="1"/>
</dbReference>
<evidence type="ECO:0000256" key="7">
    <source>
        <dbReference type="SAM" id="MobiDB-lite"/>
    </source>
</evidence>
<feature type="compositionally biased region" description="Low complexity" evidence="7">
    <location>
        <begin position="193"/>
        <end position="230"/>
    </location>
</feature>
<feature type="compositionally biased region" description="Polar residues" evidence="7">
    <location>
        <begin position="92"/>
        <end position="101"/>
    </location>
</feature>
<dbReference type="GO" id="GO:0003712">
    <property type="term" value="F:transcription coregulator activity"/>
    <property type="evidence" value="ECO:0007669"/>
    <property type="project" value="TreeGrafter"/>
</dbReference>
<dbReference type="Gene3D" id="2.10.110.10">
    <property type="entry name" value="Cysteine Rich Protein"/>
    <property type="match status" value="2"/>
</dbReference>
<feature type="domain" description="C2H2-type" evidence="9">
    <location>
        <begin position="434"/>
        <end position="466"/>
    </location>
</feature>
<proteinExistence type="predicted"/>
<keyword evidence="3 6" id="KW-0862">Zinc</keyword>
<evidence type="ECO:0000313" key="11">
    <source>
        <dbReference type="Proteomes" id="UP000769157"/>
    </source>
</evidence>
<keyword evidence="11" id="KW-1185">Reference proteome</keyword>
<evidence type="ECO:0000259" key="9">
    <source>
        <dbReference type="PROSITE" id="PS50157"/>
    </source>
</evidence>
<name>A0A9P8T7N4_9ASCO</name>
<evidence type="ECO:0000256" key="4">
    <source>
        <dbReference type="ARBA" id="ARBA00023038"/>
    </source>
</evidence>
<feature type="domain" description="LIM zinc-binding" evidence="8">
    <location>
        <begin position="402"/>
        <end position="468"/>
    </location>
</feature>
<gene>
    <name evidence="10" type="ORF">OGAPHI_001905</name>
</gene>
<dbReference type="PROSITE" id="PS00478">
    <property type="entry name" value="LIM_DOMAIN_1"/>
    <property type="match status" value="1"/>
</dbReference>
<evidence type="ECO:0000256" key="2">
    <source>
        <dbReference type="ARBA" id="ARBA00022737"/>
    </source>
</evidence>
<dbReference type="PROSITE" id="PS50157">
    <property type="entry name" value="ZINC_FINGER_C2H2_2"/>
    <property type="match status" value="1"/>
</dbReference>
<feature type="compositionally biased region" description="Polar residues" evidence="7">
    <location>
        <begin position="161"/>
        <end position="188"/>
    </location>
</feature>
<feature type="compositionally biased region" description="Polar residues" evidence="7">
    <location>
        <begin position="293"/>
        <end position="309"/>
    </location>
</feature>
<keyword evidence="2" id="KW-0677">Repeat</keyword>
<feature type="region of interest" description="Disordered" evidence="7">
    <location>
        <begin position="161"/>
        <end position="257"/>
    </location>
</feature>
<reference evidence="10" key="2">
    <citation type="submission" date="2021-01" db="EMBL/GenBank/DDBJ databases">
        <authorList>
            <person name="Schikora-Tamarit M.A."/>
        </authorList>
    </citation>
    <scope>NUCLEOTIDE SEQUENCE</scope>
    <source>
        <strain evidence="10">CBS6075</strain>
    </source>
</reference>
<dbReference type="PANTHER" id="PTHR24205:SF16">
    <property type="entry name" value="GH01042P-RELATED"/>
    <property type="match status" value="1"/>
</dbReference>
<dbReference type="SUPFAM" id="SSF57716">
    <property type="entry name" value="Glucocorticoid receptor-like (DNA-binding domain)"/>
    <property type="match status" value="1"/>
</dbReference>
<evidence type="ECO:0000256" key="6">
    <source>
        <dbReference type="PROSITE-ProRule" id="PRU00125"/>
    </source>
</evidence>
<evidence type="ECO:0000313" key="10">
    <source>
        <dbReference type="EMBL" id="KAH3668151.1"/>
    </source>
</evidence>
<dbReference type="GeneID" id="70233872"/>
<dbReference type="CDD" id="cd08368">
    <property type="entry name" value="LIM"/>
    <property type="match status" value="1"/>
</dbReference>
<keyword evidence="4 6" id="KW-0440">LIM domain</keyword>
<evidence type="ECO:0000256" key="1">
    <source>
        <dbReference type="ARBA" id="ARBA00022723"/>
    </source>
</evidence>
<evidence type="ECO:0000256" key="3">
    <source>
        <dbReference type="ARBA" id="ARBA00022833"/>
    </source>
</evidence>
<dbReference type="InterPro" id="IPR013087">
    <property type="entry name" value="Znf_C2H2_type"/>
</dbReference>
<dbReference type="AlphaFoldDB" id="A0A9P8T7N4"/>
<accession>A0A9P8T7N4</accession>
<dbReference type="Pfam" id="PF00412">
    <property type="entry name" value="LIM"/>
    <property type="match status" value="2"/>
</dbReference>
<dbReference type="OrthoDB" id="1112565at2759"/>
<feature type="region of interest" description="Disordered" evidence="7">
    <location>
        <begin position="286"/>
        <end position="309"/>
    </location>
</feature>
<protein>
    <submittedName>
        <fullName evidence="10">Uncharacterized protein</fullName>
    </submittedName>
</protein>
<comment type="caution">
    <text evidence="10">The sequence shown here is derived from an EMBL/GenBank/DDBJ whole genome shotgun (WGS) entry which is preliminary data.</text>
</comment>
<organism evidence="10 11">
    <name type="scientific">Ogataea philodendri</name>
    <dbReference type="NCBI Taxonomy" id="1378263"/>
    <lineage>
        <taxon>Eukaryota</taxon>
        <taxon>Fungi</taxon>
        <taxon>Dikarya</taxon>
        <taxon>Ascomycota</taxon>
        <taxon>Saccharomycotina</taxon>
        <taxon>Pichiomycetes</taxon>
        <taxon>Pichiales</taxon>
        <taxon>Pichiaceae</taxon>
        <taxon>Ogataea</taxon>
    </lineage>
</organism>
<reference evidence="10" key="1">
    <citation type="journal article" date="2021" name="Open Biol.">
        <title>Shared evolutionary footprints suggest mitochondrial oxidative damage underlies multiple complex I losses in fungi.</title>
        <authorList>
            <person name="Schikora-Tamarit M.A."/>
            <person name="Marcet-Houben M."/>
            <person name="Nosek J."/>
            <person name="Gabaldon T."/>
        </authorList>
    </citation>
    <scope>NUCLEOTIDE SEQUENCE</scope>
    <source>
        <strain evidence="10">CBS6075</strain>
    </source>
</reference>
<dbReference type="GO" id="GO:0030695">
    <property type="term" value="F:GTPase regulator activity"/>
    <property type="evidence" value="ECO:0007669"/>
    <property type="project" value="UniProtKB-ARBA"/>
</dbReference>
<dbReference type="InterPro" id="IPR001781">
    <property type="entry name" value="Znf_LIM"/>
</dbReference>
<dbReference type="EMBL" id="JAEUBE010000158">
    <property type="protein sequence ID" value="KAH3668151.1"/>
    <property type="molecule type" value="Genomic_DNA"/>
</dbReference>
<dbReference type="GO" id="GO:0008270">
    <property type="term" value="F:zinc ion binding"/>
    <property type="evidence" value="ECO:0007669"/>
    <property type="project" value="UniProtKB-KW"/>
</dbReference>
<feature type="region of interest" description="Disordered" evidence="7">
    <location>
        <begin position="78"/>
        <end position="101"/>
    </location>
</feature>